<reference evidence="1" key="1">
    <citation type="submission" date="2018-05" db="EMBL/GenBank/DDBJ databases">
        <authorList>
            <person name="Lanie J.A."/>
            <person name="Ng W.-L."/>
            <person name="Kazmierczak K.M."/>
            <person name="Andrzejewski T.M."/>
            <person name="Davidsen T.M."/>
            <person name="Wayne K.J."/>
            <person name="Tettelin H."/>
            <person name="Glass J.I."/>
            <person name="Rusch D."/>
            <person name="Podicherti R."/>
            <person name="Tsui H.-C.T."/>
            <person name="Winkler M.E."/>
        </authorList>
    </citation>
    <scope>NUCLEOTIDE SEQUENCE</scope>
</reference>
<dbReference type="AlphaFoldDB" id="A0A382M2Y4"/>
<dbReference type="EMBL" id="UINC01090264">
    <property type="protein sequence ID" value="SVC42047.1"/>
    <property type="molecule type" value="Genomic_DNA"/>
</dbReference>
<organism evidence="1">
    <name type="scientific">marine metagenome</name>
    <dbReference type="NCBI Taxonomy" id="408172"/>
    <lineage>
        <taxon>unclassified sequences</taxon>
        <taxon>metagenomes</taxon>
        <taxon>ecological metagenomes</taxon>
    </lineage>
</organism>
<evidence type="ECO:0000313" key="1">
    <source>
        <dbReference type="EMBL" id="SVC42047.1"/>
    </source>
</evidence>
<proteinExistence type="predicted"/>
<feature type="non-terminal residue" evidence="1">
    <location>
        <position position="1"/>
    </location>
</feature>
<protein>
    <submittedName>
        <fullName evidence="1">Uncharacterized protein</fullName>
    </submittedName>
</protein>
<gene>
    <name evidence="1" type="ORF">METZ01_LOCUS294901</name>
</gene>
<name>A0A382M2Y4_9ZZZZ</name>
<sequence>HPNPPFPNQSFPKNRRISGCFKPKFVNVES</sequence>
<accession>A0A382M2Y4</accession>